<gene>
    <name evidence="2" type="ORF">M413DRAFT_449591</name>
</gene>
<dbReference type="Proteomes" id="UP000053424">
    <property type="component" value="Unassembled WGS sequence"/>
</dbReference>
<proteinExistence type="predicted"/>
<dbReference type="AlphaFoldDB" id="A0A0C2Y3V2"/>
<name>A0A0C2Y3V2_HEBCY</name>
<reference evidence="2 3" key="1">
    <citation type="submission" date="2014-04" db="EMBL/GenBank/DDBJ databases">
        <authorList>
            <consortium name="DOE Joint Genome Institute"/>
            <person name="Kuo A."/>
            <person name="Gay G."/>
            <person name="Dore J."/>
            <person name="Kohler A."/>
            <person name="Nagy L.G."/>
            <person name="Floudas D."/>
            <person name="Copeland A."/>
            <person name="Barry K.W."/>
            <person name="Cichocki N."/>
            <person name="Veneault-Fourrey C."/>
            <person name="LaButti K."/>
            <person name="Lindquist E.A."/>
            <person name="Lipzen A."/>
            <person name="Lundell T."/>
            <person name="Morin E."/>
            <person name="Murat C."/>
            <person name="Sun H."/>
            <person name="Tunlid A."/>
            <person name="Henrissat B."/>
            <person name="Grigoriev I.V."/>
            <person name="Hibbett D.S."/>
            <person name="Martin F."/>
            <person name="Nordberg H.P."/>
            <person name="Cantor M.N."/>
            <person name="Hua S.X."/>
        </authorList>
    </citation>
    <scope>NUCLEOTIDE SEQUENCE [LARGE SCALE GENOMIC DNA]</scope>
    <source>
        <strain evidence="3">h7</strain>
    </source>
</reference>
<protein>
    <submittedName>
        <fullName evidence="2">Uncharacterized protein</fullName>
    </submittedName>
</protein>
<dbReference type="HOGENOM" id="CLU_2236921_0_0_1"/>
<evidence type="ECO:0000313" key="3">
    <source>
        <dbReference type="Proteomes" id="UP000053424"/>
    </source>
</evidence>
<dbReference type="EMBL" id="KN831814">
    <property type="protein sequence ID" value="KIM35752.1"/>
    <property type="molecule type" value="Genomic_DNA"/>
</dbReference>
<organism evidence="2 3">
    <name type="scientific">Hebeloma cylindrosporum</name>
    <dbReference type="NCBI Taxonomy" id="76867"/>
    <lineage>
        <taxon>Eukaryota</taxon>
        <taxon>Fungi</taxon>
        <taxon>Dikarya</taxon>
        <taxon>Basidiomycota</taxon>
        <taxon>Agaricomycotina</taxon>
        <taxon>Agaricomycetes</taxon>
        <taxon>Agaricomycetidae</taxon>
        <taxon>Agaricales</taxon>
        <taxon>Agaricineae</taxon>
        <taxon>Hymenogastraceae</taxon>
        <taxon>Hebeloma</taxon>
    </lineage>
</organism>
<accession>A0A0C2Y3V2</accession>
<feature type="region of interest" description="Disordered" evidence="1">
    <location>
        <begin position="81"/>
        <end position="105"/>
    </location>
</feature>
<sequence>MEPLPCEGSAYLGTTPHACLQLEYWREIALSTPSLWNISTLTTKGNTGGILTRLFHSSDIPDMHHFTFAFTYVRIGSPPTQKTSIRLSGPLPTAQKPFNSIGPGS</sequence>
<evidence type="ECO:0000313" key="2">
    <source>
        <dbReference type="EMBL" id="KIM35752.1"/>
    </source>
</evidence>
<reference evidence="3" key="2">
    <citation type="submission" date="2015-01" db="EMBL/GenBank/DDBJ databases">
        <title>Evolutionary Origins and Diversification of the Mycorrhizal Mutualists.</title>
        <authorList>
            <consortium name="DOE Joint Genome Institute"/>
            <consortium name="Mycorrhizal Genomics Consortium"/>
            <person name="Kohler A."/>
            <person name="Kuo A."/>
            <person name="Nagy L.G."/>
            <person name="Floudas D."/>
            <person name="Copeland A."/>
            <person name="Barry K.W."/>
            <person name="Cichocki N."/>
            <person name="Veneault-Fourrey C."/>
            <person name="LaButti K."/>
            <person name="Lindquist E.A."/>
            <person name="Lipzen A."/>
            <person name="Lundell T."/>
            <person name="Morin E."/>
            <person name="Murat C."/>
            <person name="Riley R."/>
            <person name="Ohm R."/>
            <person name="Sun H."/>
            <person name="Tunlid A."/>
            <person name="Henrissat B."/>
            <person name="Grigoriev I.V."/>
            <person name="Hibbett D.S."/>
            <person name="Martin F."/>
        </authorList>
    </citation>
    <scope>NUCLEOTIDE SEQUENCE [LARGE SCALE GENOMIC DNA]</scope>
    <source>
        <strain evidence="3">h7</strain>
    </source>
</reference>
<keyword evidence="3" id="KW-1185">Reference proteome</keyword>
<evidence type="ECO:0000256" key="1">
    <source>
        <dbReference type="SAM" id="MobiDB-lite"/>
    </source>
</evidence>